<dbReference type="EMBL" id="JBHLUD010000002">
    <property type="protein sequence ID" value="MFC0541904.1"/>
    <property type="molecule type" value="Genomic_DNA"/>
</dbReference>
<proteinExistence type="predicted"/>
<comment type="caution">
    <text evidence="2">The sequence shown here is derived from an EMBL/GenBank/DDBJ whole genome shotgun (WGS) entry which is preliminary data.</text>
</comment>
<evidence type="ECO:0000313" key="3">
    <source>
        <dbReference type="Proteomes" id="UP001589810"/>
    </source>
</evidence>
<dbReference type="RefSeq" id="WP_273942061.1">
    <property type="nucleotide sequence ID" value="NZ_CP097263.1"/>
</dbReference>
<dbReference type="Proteomes" id="UP001589810">
    <property type="component" value="Unassembled WGS sequence"/>
</dbReference>
<sequence>MDDRVRLAALRASRTLPMPEDVDELAEVRVAAARAGRRLVETSSRDGAPELALGWQQDNALTPDDPGGPPKPTEGEILALAACLRACWPDPDEPLYPGATALVSDIAAALRPLGISGVTRSLNRLVVLGFVLVDSGTVRLGPDVAFWRDADIASLRREHHQLPAAREQE</sequence>
<feature type="region of interest" description="Disordered" evidence="1">
    <location>
        <begin position="39"/>
        <end position="73"/>
    </location>
</feature>
<keyword evidence="3" id="KW-1185">Reference proteome</keyword>
<feature type="compositionally biased region" description="Basic and acidic residues" evidence="1">
    <location>
        <begin position="39"/>
        <end position="48"/>
    </location>
</feature>
<accession>A0ABV6MNY1</accession>
<evidence type="ECO:0000313" key="2">
    <source>
        <dbReference type="EMBL" id="MFC0541904.1"/>
    </source>
</evidence>
<evidence type="ECO:0000256" key="1">
    <source>
        <dbReference type="SAM" id="MobiDB-lite"/>
    </source>
</evidence>
<gene>
    <name evidence="2" type="ORF">ACFFH7_10460</name>
</gene>
<protein>
    <submittedName>
        <fullName evidence="2">Uncharacterized protein</fullName>
    </submittedName>
</protein>
<name>A0ABV6MNY1_9PSEU</name>
<organism evidence="2 3">
    <name type="scientific">Kutzneria chonburiensis</name>
    <dbReference type="NCBI Taxonomy" id="1483604"/>
    <lineage>
        <taxon>Bacteria</taxon>
        <taxon>Bacillati</taxon>
        <taxon>Actinomycetota</taxon>
        <taxon>Actinomycetes</taxon>
        <taxon>Pseudonocardiales</taxon>
        <taxon>Pseudonocardiaceae</taxon>
        <taxon>Kutzneria</taxon>
    </lineage>
</organism>
<reference evidence="2 3" key="1">
    <citation type="submission" date="2024-09" db="EMBL/GenBank/DDBJ databases">
        <authorList>
            <person name="Sun Q."/>
            <person name="Mori K."/>
        </authorList>
    </citation>
    <scope>NUCLEOTIDE SEQUENCE [LARGE SCALE GENOMIC DNA]</scope>
    <source>
        <strain evidence="2 3">TBRC 1432</strain>
    </source>
</reference>